<dbReference type="RefSeq" id="WP_184865285.1">
    <property type="nucleotide sequence ID" value="NZ_JACHLK010000024.1"/>
</dbReference>
<protein>
    <submittedName>
        <fullName evidence="2">DNA-binding MarR family transcriptional regulator</fullName>
    </submittedName>
</protein>
<evidence type="ECO:0000259" key="1">
    <source>
        <dbReference type="PROSITE" id="PS50995"/>
    </source>
</evidence>
<dbReference type="InterPro" id="IPR036388">
    <property type="entry name" value="WH-like_DNA-bd_sf"/>
</dbReference>
<dbReference type="PANTHER" id="PTHR33164">
    <property type="entry name" value="TRANSCRIPTIONAL REGULATOR, MARR FAMILY"/>
    <property type="match status" value="1"/>
</dbReference>
<dbReference type="Pfam" id="PF12802">
    <property type="entry name" value="MarR_2"/>
    <property type="match status" value="1"/>
</dbReference>
<organism evidence="2 3">
    <name type="scientific">Acidovorax soli</name>
    <dbReference type="NCBI Taxonomy" id="592050"/>
    <lineage>
        <taxon>Bacteria</taxon>
        <taxon>Pseudomonadati</taxon>
        <taxon>Pseudomonadota</taxon>
        <taxon>Betaproteobacteria</taxon>
        <taxon>Burkholderiales</taxon>
        <taxon>Comamonadaceae</taxon>
        <taxon>Acidovorax</taxon>
    </lineage>
</organism>
<dbReference type="PRINTS" id="PR00598">
    <property type="entry name" value="HTHMARR"/>
</dbReference>
<dbReference type="Gene3D" id="1.10.10.10">
    <property type="entry name" value="Winged helix-like DNA-binding domain superfamily/Winged helix DNA-binding domain"/>
    <property type="match status" value="1"/>
</dbReference>
<dbReference type="GO" id="GO:0006950">
    <property type="term" value="P:response to stress"/>
    <property type="evidence" value="ECO:0007669"/>
    <property type="project" value="TreeGrafter"/>
</dbReference>
<reference evidence="2 3" key="1">
    <citation type="submission" date="2020-08" db="EMBL/GenBank/DDBJ databases">
        <title>Functional genomics of gut bacteria from endangered species of beetles.</title>
        <authorList>
            <person name="Carlos-Shanley C."/>
        </authorList>
    </citation>
    <scope>NUCLEOTIDE SEQUENCE [LARGE SCALE GENOMIC DNA]</scope>
    <source>
        <strain evidence="2 3">S00198</strain>
    </source>
</reference>
<evidence type="ECO:0000313" key="2">
    <source>
        <dbReference type="EMBL" id="MBB6563852.1"/>
    </source>
</evidence>
<dbReference type="GO" id="GO:0003677">
    <property type="term" value="F:DNA binding"/>
    <property type="evidence" value="ECO:0007669"/>
    <property type="project" value="UniProtKB-KW"/>
</dbReference>
<dbReference type="PANTHER" id="PTHR33164:SF99">
    <property type="entry name" value="MARR FAMILY REGULATORY PROTEIN"/>
    <property type="match status" value="1"/>
</dbReference>
<dbReference type="GO" id="GO:0003700">
    <property type="term" value="F:DNA-binding transcription factor activity"/>
    <property type="evidence" value="ECO:0007669"/>
    <property type="project" value="InterPro"/>
</dbReference>
<dbReference type="InterPro" id="IPR000835">
    <property type="entry name" value="HTH_MarR-typ"/>
</dbReference>
<evidence type="ECO:0000313" key="3">
    <source>
        <dbReference type="Proteomes" id="UP000575083"/>
    </source>
</evidence>
<dbReference type="PROSITE" id="PS50995">
    <property type="entry name" value="HTH_MARR_2"/>
    <property type="match status" value="1"/>
</dbReference>
<sequence>MDPSITSTTPGSLGVLLRLLHQQFAGAVDEALAEAGFGDVRAAHASVFTFVPPEGMPVSELTRLARVRKQSMAQTVDELEKLGYVERRPSPTDKRSRLVFLTARGQQIRPLAMAAGSRTEAQWAALVGAGELDAIKGGLARLLGQLQQ</sequence>
<dbReference type="Proteomes" id="UP000575083">
    <property type="component" value="Unassembled WGS sequence"/>
</dbReference>
<feature type="domain" description="HTH marR-type" evidence="1">
    <location>
        <begin position="10"/>
        <end position="144"/>
    </location>
</feature>
<comment type="caution">
    <text evidence="2">The sequence shown here is derived from an EMBL/GenBank/DDBJ whole genome shotgun (WGS) entry which is preliminary data.</text>
</comment>
<dbReference type="AlphaFoldDB" id="A0A7X0UCW5"/>
<dbReference type="EMBL" id="JACHLK010000024">
    <property type="protein sequence ID" value="MBB6563852.1"/>
    <property type="molecule type" value="Genomic_DNA"/>
</dbReference>
<gene>
    <name evidence="2" type="ORF">HNP48_006578</name>
</gene>
<keyword evidence="3" id="KW-1185">Reference proteome</keyword>
<dbReference type="InterPro" id="IPR036390">
    <property type="entry name" value="WH_DNA-bd_sf"/>
</dbReference>
<keyword evidence="2" id="KW-0238">DNA-binding</keyword>
<accession>A0A7X0UCW5</accession>
<proteinExistence type="predicted"/>
<dbReference type="SUPFAM" id="SSF46785">
    <property type="entry name" value="Winged helix' DNA-binding domain"/>
    <property type="match status" value="1"/>
</dbReference>
<dbReference type="InterPro" id="IPR039422">
    <property type="entry name" value="MarR/SlyA-like"/>
</dbReference>
<dbReference type="SMART" id="SM00347">
    <property type="entry name" value="HTH_MARR"/>
    <property type="match status" value="1"/>
</dbReference>
<name>A0A7X0UCW5_9BURK</name>